<evidence type="ECO:0000313" key="2">
    <source>
        <dbReference type="EMBL" id="QUV94803.1"/>
    </source>
</evidence>
<keyword evidence="3" id="KW-1185">Reference proteome</keyword>
<feature type="domain" description="DUF8198" evidence="1">
    <location>
        <begin position="13"/>
        <end position="212"/>
    </location>
</feature>
<organism evidence="2 3">
    <name type="scientific">Chloracidobacterium sp. N</name>
    <dbReference type="NCBI Taxonomy" id="2821540"/>
    <lineage>
        <taxon>Bacteria</taxon>
        <taxon>Pseudomonadati</taxon>
        <taxon>Acidobacteriota</taxon>
        <taxon>Terriglobia</taxon>
        <taxon>Terriglobales</taxon>
        <taxon>Acidobacteriaceae</taxon>
        <taxon>Chloracidobacterium</taxon>
        <taxon>Chloracidobacterium aggregatum</taxon>
    </lineage>
</organism>
<dbReference type="InterPro" id="IPR058063">
    <property type="entry name" value="FFLEE_fam"/>
</dbReference>
<gene>
    <name evidence="2" type="ORF">J8C05_05030</name>
</gene>
<protein>
    <recommendedName>
        <fullName evidence="1">DUF8198 domain-containing protein</fullName>
    </recommendedName>
</protein>
<sequence>MPKKASAKPKVNLALKRELQDFQVRQLKRNFSDLYASKDYGQLCEFFAQDIYAPRDFEERNRSFEQISGYFRNALGERFFHGLIRLLDLYEMSDAMDNLMVVTLEKMGVRKDISQEQYDEAYYRCDNYDERVEQLDLIVECFHFTHSLCQYRFIGMILKTARMTSHLFSSSKDSIVDMLERGYQALRPVKSIKPFTDTIYERELKRLNRIYDFYSQRVASS</sequence>
<evidence type="ECO:0000259" key="1">
    <source>
        <dbReference type="Pfam" id="PF26621"/>
    </source>
</evidence>
<evidence type="ECO:0000313" key="3">
    <source>
        <dbReference type="Proteomes" id="UP000677668"/>
    </source>
</evidence>
<accession>A0ABX8B2U2</accession>
<name>A0ABX8B2U2_9BACT</name>
<dbReference type="InterPro" id="IPR058511">
    <property type="entry name" value="DUF8198"/>
</dbReference>
<proteinExistence type="predicted"/>
<dbReference type="RefSeq" id="WP_211423070.1">
    <property type="nucleotide sequence ID" value="NZ_CP072642.1"/>
</dbReference>
<dbReference type="Proteomes" id="UP000677668">
    <property type="component" value="Chromosome 1"/>
</dbReference>
<dbReference type="EMBL" id="CP072642">
    <property type="protein sequence ID" value="QUV94803.1"/>
    <property type="molecule type" value="Genomic_DNA"/>
</dbReference>
<dbReference type="Pfam" id="PF26621">
    <property type="entry name" value="DUF8198"/>
    <property type="match status" value="1"/>
</dbReference>
<reference evidence="2 3" key="1">
    <citation type="submission" date="2021-03" db="EMBL/GenBank/DDBJ databases">
        <title>Genomic and phenotypic characterization of Chloracidobacterium isolates provides evidence for multiple species.</title>
        <authorList>
            <person name="Saini M.K."/>
            <person name="Costas A.M.G."/>
            <person name="Tank M."/>
            <person name="Bryant D.A."/>
        </authorList>
    </citation>
    <scope>NUCLEOTIDE SEQUENCE [LARGE SCALE GENOMIC DNA]</scope>
    <source>
        <strain evidence="2 3">N</strain>
    </source>
</reference>
<dbReference type="NCBIfam" id="NF047641">
    <property type="entry name" value="FFLEE_fam"/>
    <property type="match status" value="1"/>
</dbReference>